<organism evidence="1 2">
    <name type="scientific">Chitinophaga jiangningensis</name>
    <dbReference type="NCBI Taxonomy" id="1419482"/>
    <lineage>
        <taxon>Bacteria</taxon>
        <taxon>Pseudomonadati</taxon>
        <taxon>Bacteroidota</taxon>
        <taxon>Chitinophagia</taxon>
        <taxon>Chitinophagales</taxon>
        <taxon>Chitinophagaceae</taxon>
        <taxon>Chitinophaga</taxon>
    </lineage>
</organism>
<dbReference type="EMBL" id="FRBL01000002">
    <property type="protein sequence ID" value="SHL21019.1"/>
    <property type="molecule type" value="Genomic_DNA"/>
</dbReference>
<evidence type="ECO:0000313" key="2">
    <source>
        <dbReference type="Proteomes" id="UP000184420"/>
    </source>
</evidence>
<dbReference type="OrthoDB" id="357461at2"/>
<proteinExistence type="predicted"/>
<name>A0A1M6YSK0_9BACT</name>
<keyword evidence="2" id="KW-1185">Reference proteome</keyword>
<sequence length="328" mass="37027">MILAPIQTLEIQHAAQKQFHRIVLLHTGTVVGFYSQDDTCYLAWFKGNEIVETKVDELACDVFQSPAFFHFQNYAGLYSSKNDMVLLYDESNKTTPIRITITNHLPKIKYPNFDRPLSNYHTAGNTDTNIIPILFTNAGMLPVYAANLEVNVDKGTATWLDLEYWNNKQLIALENESFDKPQKPCTILHALNKGGVSFLYGIGDRDGGYLKPGMEYSELSTVDDKGTIKETLFSLGRLSKEGKKGGKECTFSSSGRYAILTPAFKSDDWKNKQQLLELDSKQLIALELPKELSDYRVIDHNNEMFLLVNRHPNLVFAGTDRIVICVGK</sequence>
<evidence type="ECO:0008006" key="3">
    <source>
        <dbReference type="Google" id="ProtNLM"/>
    </source>
</evidence>
<dbReference type="RefSeq" id="WP_073079262.1">
    <property type="nucleotide sequence ID" value="NZ_FRBL01000002.1"/>
</dbReference>
<dbReference type="AlphaFoldDB" id="A0A1M6YSK0"/>
<protein>
    <recommendedName>
        <fullName evidence="3">TolB-like 6-blade propeller-like</fullName>
    </recommendedName>
</protein>
<evidence type="ECO:0000313" key="1">
    <source>
        <dbReference type="EMBL" id="SHL21019.1"/>
    </source>
</evidence>
<reference evidence="1 2" key="1">
    <citation type="submission" date="2016-11" db="EMBL/GenBank/DDBJ databases">
        <authorList>
            <person name="Jaros S."/>
            <person name="Januszkiewicz K."/>
            <person name="Wedrychowicz H."/>
        </authorList>
    </citation>
    <scope>NUCLEOTIDE SEQUENCE [LARGE SCALE GENOMIC DNA]</scope>
    <source>
        <strain evidence="1 2">DSM 27406</strain>
    </source>
</reference>
<accession>A0A1M6YSK0</accession>
<dbReference type="Proteomes" id="UP000184420">
    <property type="component" value="Unassembled WGS sequence"/>
</dbReference>
<dbReference type="STRING" id="1419482.SAMN05444266_102458"/>
<gene>
    <name evidence="1" type="ORF">SAMN05444266_102458</name>
</gene>